<dbReference type="InterPro" id="IPR036048">
    <property type="entry name" value="Interleukin_8-like_sf"/>
</dbReference>
<evidence type="ECO:0000256" key="1">
    <source>
        <dbReference type="ARBA" id="ARBA00004613"/>
    </source>
</evidence>
<evidence type="ECO:0000256" key="5">
    <source>
        <dbReference type="ARBA" id="ARBA00022729"/>
    </source>
</evidence>
<dbReference type="EMBL" id="JAUCMX010000005">
    <property type="protein sequence ID" value="KAK3546731.1"/>
    <property type="molecule type" value="Genomic_DNA"/>
</dbReference>
<dbReference type="SUPFAM" id="SSF54117">
    <property type="entry name" value="Interleukin 8-like chemokines"/>
    <property type="match status" value="1"/>
</dbReference>
<dbReference type="InterPro" id="IPR001811">
    <property type="entry name" value="Chemokine_IL8-like_dom"/>
</dbReference>
<dbReference type="FunFam" id="2.40.50.40:FF:000002">
    <property type="entry name" value="C-C motif chemokine"/>
    <property type="match status" value="1"/>
</dbReference>
<dbReference type="GO" id="GO:0005615">
    <property type="term" value="C:extracellular space"/>
    <property type="evidence" value="ECO:0007669"/>
    <property type="project" value="UniProtKB-KW"/>
</dbReference>
<comment type="subcellular location">
    <subcellularLocation>
        <location evidence="1 9">Secreted</location>
    </subcellularLocation>
</comment>
<dbReference type="Proteomes" id="UP001274896">
    <property type="component" value="Unassembled WGS sequence"/>
</dbReference>
<comment type="caution">
    <text evidence="11">The sequence shown here is derived from an EMBL/GenBank/DDBJ whole genome shotgun (WGS) entry which is preliminary data.</text>
</comment>
<dbReference type="Gene3D" id="2.40.50.40">
    <property type="match status" value="1"/>
</dbReference>
<dbReference type="GO" id="GO:0008009">
    <property type="term" value="F:chemokine activity"/>
    <property type="evidence" value="ECO:0007669"/>
    <property type="project" value="InterPro"/>
</dbReference>
<evidence type="ECO:0000256" key="7">
    <source>
        <dbReference type="ARBA" id="ARBA00044740"/>
    </source>
</evidence>
<evidence type="ECO:0000256" key="3">
    <source>
        <dbReference type="ARBA" id="ARBA00022514"/>
    </source>
</evidence>
<feature type="chain" id="PRO_5041778544" description="C-C motif chemokine" evidence="9">
    <location>
        <begin position="23"/>
        <end position="92"/>
    </location>
</feature>
<evidence type="ECO:0000256" key="4">
    <source>
        <dbReference type="ARBA" id="ARBA00022525"/>
    </source>
</evidence>
<dbReference type="AlphaFoldDB" id="A0AAE0R889"/>
<dbReference type="SMART" id="SM00199">
    <property type="entry name" value="SCY"/>
    <property type="match status" value="1"/>
</dbReference>
<protein>
    <recommendedName>
        <fullName evidence="9">C-C motif chemokine</fullName>
    </recommendedName>
</protein>
<proteinExistence type="inferred from homology"/>
<feature type="domain" description="Chemokine interleukin-8-like" evidence="10">
    <location>
        <begin position="28"/>
        <end position="86"/>
    </location>
</feature>
<dbReference type="PROSITE" id="PS51257">
    <property type="entry name" value="PROKAR_LIPOPROTEIN"/>
    <property type="match status" value="1"/>
</dbReference>
<comment type="function">
    <text evidence="7">Monokine with inflammatory and chemokinetic properties. Binds to CCR1, CCR4 and CCR5. One of the major HIV-suppressive factors produced by CD8+ T-cells. Recombinant MIP-1-alpha induces a dose-dependent inhibition of different strains of HIV-1, HIV-2, and simian immunodeficiency virus (SIV).</text>
</comment>
<name>A0AAE0R889_9TELE</name>
<dbReference type="GO" id="GO:0006955">
    <property type="term" value="P:immune response"/>
    <property type="evidence" value="ECO:0007669"/>
    <property type="project" value="InterPro"/>
</dbReference>
<reference evidence="11" key="1">
    <citation type="submission" date="2023-06" db="EMBL/GenBank/DDBJ databases">
        <title>Male Hemibagrus guttatus genome.</title>
        <authorList>
            <person name="Bian C."/>
        </authorList>
    </citation>
    <scope>NUCLEOTIDE SEQUENCE</scope>
    <source>
        <strain evidence="11">Male_cb2023</strain>
        <tissue evidence="11">Muscle</tissue>
    </source>
</reference>
<evidence type="ECO:0000256" key="9">
    <source>
        <dbReference type="RuleBase" id="RU361150"/>
    </source>
</evidence>
<organism evidence="11 12">
    <name type="scientific">Hemibagrus guttatus</name>
    <dbReference type="NCBI Taxonomy" id="175788"/>
    <lineage>
        <taxon>Eukaryota</taxon>
        <taxon>Metazoa</taxon>
        <taxon>Chordata</taxon>
        <taxon>Craniata</taxon>
        <taxon>Vertebrata</taxon>
        <taxon>Euteleostomi</taxon>
        <taxon>Actinopterygii</taxon>
        <taxon>Neopterygii</taxon>
        <taxon>Teleostei</taxon>
        <taxon>Ostariophysi</taxon>
        <taxon>Siluriformes</taxon>
        <taxon>Bagridae</taxon>
        <taxon>Hemibagrus</taxon>
    </lineage>
</organism>
<keyword evidence="3 9" id="KW-0202">Cytokine</keyword>
<dbReference type="Pfam" id="PF00048">
    <property type="entry name" value="IL8"/>
    <property type="match status" value="1"/>
</dbReference>
<keyword evidence="6" id="KW-1015">Disulfide bond</keyword>
<keyword evidence="12" id="KW-1185">Reference proteome</keyword>
<evidence type="ECO:0000256" key="8">
    <source>
        <dbReference type="ARBA" id="ARBA00046726"/>
    </source>
</evidence>
<dbReference type="PROSITE" id="PS00472">
    <property type="entry name" value="SMALL_CYTOKINES_CC"/>
    <property type="match status" value="1"/>
</dbReference>
<evidence type="ECO:0000259" key="10">
    <source>
        <dbReference type="SMART" id="SM00199"/>
    </source>
</evidence>
<dbReference type="CDD" id="cd00272">
    <property type="entry name" value="Chemokine_CC"/>
    <property type="match status" value="1"/>
</dbReference>
<evidence type="ECO:0000313" key="12">
    <source>
        <dbReference type="Proteomes" id="UP001274896"/>
    </source>
</evidence>
<dbReference type="PANTHER" id="PTHR12015:SF183">
    <property type="entry name" value="C-C MOTIF CHEMOKINE 3"/>
    <property type="match status" value="1"/>
</dbReference>
<comment type="subunit">
    <text evidence="8">Self-associates. Also heterodimer of MIP-1-alpha(4-69) and MIP-1-beta(3-69). Interacts with CCR1.</text>
</comment>
<dbReference type="InterPro" id="IPR000827">
    <property type="entry name" value="Chemokine_CC_CS"/>
</dbReference>
<dbReference type="InterPro" id="IPR039809">
    <property type="entry name" value="Chemokine_b/g/d"/>
</dbReference>
<comment type="similarity">
    <text evidence="2 9">Belongs to the intercrine beta (chemokine CC) family.</text>
</comment>
<dbReference type="PANTHER" id="PTHR12015">
    <property type="entry name" value="SMALL INDUCIBLE CYTOKINE A"/>
    <property type="match status" value="1"/>
</dbReference>
<evidence type="ECO:0000256" key="2">
    <source>
        <dbReference type="ARBA" id="ARBA00010868"/>
    </source>
</evidence>
<feature type="signal peptide" evidence="9">
    <location>
        <begin position="1"/>
        <end position="22"/>
    </location>
</feature>
<keyword evidence="5 9" id="KW-0732">Signal</keyword>
<evidence type="ECO:0000313" key="11">
    <source>
        <dbReference type="EMBL" id="KAK3546731.1"/>
    </source>
</evidence>
<accession>A0AAE0R889</accession>
<evidence type="ECO:0000256" key="6">
    <source>
        <dbReference type="ARBA" id="ARBA00023157"/>
    </source>
</evidence>
<sequence length="92" mass="10401">MFSRSLLVVLLALACLQSFTMAQNGYGPKKCCFAYQKRPIPIKYITGYEVTELQCSTPGVIFTLNDIRQVCADPHVDWVKNNIKIIDQRSST</sequence>
<keyword evidence="9" id="KW-0145">Chemotaxis</keyword>
<keyword evidence="4 9" id="KW-0964">Secreted</keyword>
<gene>
    <name evidence="11" type="ORF">QTP70_033531</name>
</gene>